<protein>
    <submittedName>
        <fullName evidence="2">RCG38849</fullName>
    </submittedName>
</protein>
<dbReference type="GO" id="GO:0003779">
    <property type="term" value="F:actin binding"/>
    <property type="evidence" value="ECO:0007669"/>
    <property type="project" value="InterPro"/>
</dbReference>
<dbReference type="InterPro" id="IPR016098">
    <property type="entry name" value="CAP/MinC_C"/>
</dbReference>
<dbReference type="Gene3D" id="2.160.20.70">
    <property type="match status" value="1"/>
</dbReference>
<dbReference type="InterPro" id="IPR013912">
    <property type="entry name" value="Adenylate_cyclase-assoc_CAP_C"/>
</dbReference>
<gene>
    <name evidence="2" type="ORF">rCG_38849</name>
</gene>
<dbReference type="InterPro" id="IPR036223">
    <property type="entry name" value="CAP_C_sf"/>
</dbReference>
<feature type="domain" description="Adenylate cyclase-associated CAP C-terminal" evidence="1">
    <location>
        <begin position="13"/>
        <end position="65"/>
    </location>
</feature>
<sequence>MGKVPGLPHLTLLSKNSLDCDSITAKSSEMNNFNLTEGGDFNAFPVPKHSKTLCNGQKLVTTVTEIAA</sequence>
<proteinExistence type="predicted"/>
<evidence type="ECO:0000313" key="3">
    <source>
        <dbReference type="Proteomes" id="UP000234681"/>
    </source>
</evidence>
<organism evidence="2 3">
    <name type="scientific">Rattus norvegicus</name>
    <name type="common">Rat</name>
    <dbReference type="NCBI Taxonomy" id="10116"/>
    <lineage>
        <taxon>Eukaryota</taxon>
        <taxon>Metazoa</taxon>
        <taxon>Chordata</taxon>
        <taxon>Craniata</taxon>
        <taxon>Vertebrata</taxon>
        <taxon>Euteleostomi</taxon>
        <taxon>Mammalia</taxon>
        <taxon>Eutheria</taxon>
        <taxon>Euarchontoglires</taxon>
        <taxon>Glires</taxon>
        <taxon>Rodentia</taxon>
        <taxon>Myomorpha</taxon>
        <taxon>Muroidea</taxon>
        <taxon>Muridae</taxon>
        <taxon>Murinae</taxon>
        <taxon>Rattus</taxon>
    </lineage>
</organism>
<accession>A6K9K4</accession>
<dbReference type="SUPFAM" id="SSF69340">
    <property type="entry name" value="C-terminal domain of adenylylcyclase associated protein"/>
    <property type="match status" value="1"/>
</dbReference>
<dbReference type="EMBL" id="CH474031">
    <property type="protein sequence ID" value="EDL90883.1"/>
    <property type="molecule type" value="Genomic_DNA"/>
</dbReference>
<evidence type="ECO:0000259" key="1">
    <source>
        <dbReference type="Pfam" id="PF08603"/>
    </source>
</evidence>
<dbReference type="Proteomes" id="UP000234681">
    <property type="component" value="Chromosome 16"/>
</dbReference>
<dbReference type="GO" id="GO:0007010">
    <property type="term" value="P:cytoskeleton organization"/>
    <property type="evidence" value="ECO:0007669"/>
    <property type="project" value="InterPro"/>
</dbReference>
<name>A6K9K4_RAT</name>
<dbReference type="AlphaFoldDB" id="A6K9K4"/>
<evidence type="ECO:0000313" key="2">
    <source>
        <dbReference type="EMBL" id="EDL90883.1"/>
    </source>
</evidence>
<reference evidence="2 3" key="1">
    <citation type="submission" date="2005-09" db="EMBL/GenBank/DDBJ databases">
        <authorList>
            <person name="Mural R.J."/>
            <person name="Li P.W."/>
            <person name="Adams M.D."/>
            <person name="Amanatides P.G."/>
            <person name="Baden-Tillson H."/>
            <person name="Barnstead M."/>
            <person name="Chin S.H."/>
            <person name="Dew I."/>
            <person name="Evans C.A."/>
            <person name="Ferriera S."/>
            <person name="Flanigan M."/>
            <person name="Fosler C."/>
            <person name="Glodek A."/>
            <person name="Gu Z."/>
            <person name="Holt R.A."/>
            <person name="Jennings D."/>
            <person name="Kraft C.L."/>
            <person name="Lu F."/>
            <person name="Nguyen T."/>
            <person name="Nusskern D.R."/>
            <person name="Pfannkoch C.M."/>
            <person name="Sitter C."/>
            <person name="Sutton G.G."/>
            <person name="Venter J.C."/>
            <person name="Wang Z."/>
            <person name="Woodage T."/>
            <person name="Zheng X.H."/>
            <person name="Zhong F."/>
        </authorList>
    </citation>
    <scope>NUCLEOTIDE SEQUENCE [LARGE SCALE GENOMIC DNA]</scope>
    <source>
        <strain>BN</strain>
        <strain evidence="3">Sprague-Dawley</strain>
    </source>
</reference>
<dbReference type="Pfam" id="PF08603">
    <property type="entry name" value="CAP_C"/>
    <property type="match status" value="1"/>
</dbReference>